<comment type="caution">
    <text evidence="2">The sequence shown here is derived from an EMBL/GenBank/DDBJ whole genome shotgun (WGS) entry which is preliminary data.</text>
</comment>
<organism evidence="2 5">
    <name type="scientific">Candidatus Infernicultor aquiphilus</name>
    <dbReference type="NCBI Taxonomy" id="1805029"/>
    <lineage>
        <taxon>Bacteria</taxon>
        <taxon>Pseudomonadati</taxon>
        <taxon>Atribacterota</taxon>
        <taxon>Candidatus Phoenicimicrobiia</taxon>
        <taxon>Candidatus Pheonicimicrobiales</taxon>
        <taxon>Candidatus Phoenicimicrobiaceae</taxon>
        <taxon>Candidatus Infernicultor</taxon>
    </lineage>
</organism>
<keyword evidence="1" id="KW-0472">Membrane</keyword>
<accession>A0A2M7PLD5</accession>
<proteinExistence type="predicted"/>
<dbReference type="GO" id="GO:0016020">
    <property type="term" value="C:membrane"/>
    <property type="evidence" value="ECO:0007669"/>
    <property type="project" value="InterPro"/>
</dbReference>
<dbReference type="InterPro" id="IPR002528">
    <property type="entry name" value="MATE_fam"/>
</dbReference>
<dbReference type="Proteomes" id="UP000228560">
    <property type="component" value="Unassembled WGS sequence"/>
</dbReference>
<dbReference type="EMBL" id="PFTV01000123">
    <property type="protein sequence ID" value="PJB56480.1"/>
    <property type="molecule type" value="Genomic_DNA"/>
</dbReference>
<gene>
    <name evidence="3" type="ORF">CO097_05045</name>
    <name evidence="2" type="ORF">COZ07_09445</name>
</gene>
<dbReference type="EMBL" id="PFKO01000343">
    <property type="protein sequence ID" value="PIY31408.1"/>
    <property type="molecule type" value="Genomic_DNA"/>
</dbReference>
<dbReference type="Proteomes" id="UP000230646">
    <property type="component" value="Unassembled WGS sequence"/>
</dbReference>
<evidence type="ECO:0000256" key="1">
    <source>
        <dbReference type="SAM" id="Phobius"/>
    </source>
</evidence>
<keyword evidence="1" id="KW-1133">Transmembrane helix</keyword>
<sequence length="58" mass="6036">MWGVTFPFLAFSIVLRQAMNGAGDTATPTIISVIGHLGVRIPLAYIFALVVGMGSSGI</sequence>
<reference evidence="4 5" key="1">
    <citation type="submission" date="2017-09" db="EMBL/GenBank/DDBJ databases">
        <title>Depth-based differentiation of microbial function through sediment-hosted aquifers and enrichment of novel symbionts in the deep terrestrial subsurface.</title>
        <authorList>
            <person name="Probst A.J."/>
            <person name="Ladd B."/>
            <person name="Jarett J.K."/>
            <person name="Geller-Mcgrath D.E."/>
            <person name="Sieber C.M."/>
            <person name="Emerson J.B."/>
            <person name="Anantharaman K."/>
            <person name="Thomas B.C."/>
            <person name="Malmstrom R."/>
            <person name="Stieglmeier M."/>
            <person name="Klingl A."/>
            <person name="Woyke T."/>
            <person name="Ryan C.M."/>
            <person name="Banfield J.F."/>
        </authorList>
    </citation>
    <scope>NUCLEOTIDE SEQUENCE [LARGE SCALE GENOMIC DNA]</scope>
    <source>
        <strain evidence="2">CG_4_10_14_3_um_filter_34_13</strain>
        <strain evidence="3">CG_4_9_14_3_um_filter_33_16</strain>
    </source>
</reference>
<protein>
    <submittedName>
        <fullName evidence="2">Uncharacterized protein</fullName>
    </submittedName>
</protein>
<accession>A0A2M8CBN9</accession>
<evidence type="ECO:0000313" key="5">
    <source>
        <dbReference type="Proteomes" id="UP000230646"/>
    </source>
</evidence>
<evidence type="ECO:0000313" key="4">
    <source>
        <dbReference type="Proteomes" id="UP000228560"/>
    </source>
</evidence>
<feature type="transmembrane region" description="Helical" evidence="1">
    <location>
        <begin position="30"/>
        <end position="52"/>
    </location>
</feature>
<dbReference type="AlphaFoldDB" id="A0A2M7PLD5"/>
<dbReference type="Pfam" id="PF01554">
    <property type="entry name" value="MatE"/>
    <property type="match status" value="1"/>
</dbReference>
<evidence type="ECO:0000313" key="3">
    <source>
        <dbReference type="EMBL" id="PJB56480.1"/>
    </source>
</evidence>
<evidence type="ECO:0000313" key="2">
    <source>
        <dbReference type="EMBL" id="PIY31408.1"/>
    </source>
</evidence>
<name>A0A2M7PLD5_9BACT</name>
<dbReference type="GO" id="GO:0042910">
    <property type="term" value="F:xenobiotic transmembrane transporter activity"/>
    <property type="evidence" value="ECO:0007669"/>
    <property type="project" value="InterPro"/>
</dbReference>
<dbReference type="GO" id="GO:0015297">
    <property type="term" value="F:antiporter activity"/>
    <property type="evidence" value="ECO:0007669"/>
    <property type="project" value="InterPro"/>
</dbReference>
<keyword evidence="1" id="KW-0812">Transmembrane</keyword>